<dbReference type="Gene3D" id="3.90.228.10">
    <property type="match status" value="1"/>
</dbReference>
<evidence type="ECO:0000256" key="4">
    <source>
        <dbReference type="ARBA" id="ARBA00023027"/>
    </source>
</evidence>
<dbReference type="InterPro" id="IPR057045">
    <property type="entry name" value="PARP14_KH_3"/>
</dbReference>
<feature type="domain" description="Macro" evidence="10">
    <location>
        <begin position="2589"/>
        <end position="2779"/>
    </location>
</feature>
<dbReference type="Pfam" id="PF23245">
    <property type="entry name" value="RRM_PARP14_2"/>
    <property type="match status" value="2"/>
</dbReference>
<dbReference type="SMART" id="SM00506">
    <property type="entry name" value="A1pp"/>
    <property type="match status" value="6"/>
</dbReference>
<dbReference type="Pfam" id="PF23085">
    <property type="entry name" value="RRM_PARP14_3"/>
    <property type="match status" value="2"/>
</dbReference>
<gene>
    <name evidence="11" type="ORF">Q8A67_023780</name>
</gene>
<dbReference type="GO" id="GO:0070212">
    <property type="term" value="P:protein poly-ADP-ribosylation"/>
    <property type="evidence" value="ECO:0007669"/>
    <property type="project" value="TreeGrafter"/>
</dbReference>
<dbReference type="Pfam" id="PF23254">
    <property type="entry name" value="KH_PARP14_8"/>
    <property type="match status" value="2"/>
</dbReference>
<dbReference type="GO" id="GO:0003714">
    <property type="term" value="F:transcription corepressor activity"/>
    <property type="evidence" value="ECO:0007669"/>
    <property type="project" value="TreeGrafter"/>
</dbReference>
<dbReference type="SUPFAM" id="SSF54791">
    <property type="entry name" value="Eukaryotic type KH-domain (KH-domain type I)"/>
    <property type="match status" value="1"/>
</dbReference>
<dbReference type="GO" id="GO:0010629">
    <property type="term" value="P:negative regulation of gene expression"/>
    <property type="evidence" value="ECO:0007669"/>
    <property type="project" value="TreeGrafter"/>
</dbReference>
<dbReference type="InterPro" id="IPR054596">
    <property type="entry name" value="PARP14_WWE"/>
</dbReference>
<feature type="domain" description="Macro" evidence="10">
    <location>
        <begin position="2844"/>
        <end position="3025"/>
    </location>
</feature>
<dbReference type="Gene3D" id="3.30.720.50">
    <property type="match status" value="1"/>
</dbReference>
<evidence type="ECO:0000256" key="1">
    <source>
        <dbReference type="ARBA" id="ARBA00004123"/>
    </source>
</evidence>
<accession>A0AA88TEK2</accession>
<comment type="subcellular location">
    <subcellularLocation>
        <location evidence="1">Nucleus</location>
    </subcellularLocation>
</comment>
<dbReference type="Pfam" id="PF00644">
    <property type="entry name" value="PARP"/>
    <property type="match status" value="1"/>
</dbReference>
<dbReference type="CDD" id="cd01439">
    <property type="entry name" value="TCCD_inducible_PARP_like"/>
    <property type="match status" value="1"/>
</dbReference>
<dbReference type="PANTHER" id="PTHR14453:SF106">
    <property type="entry name" value="POLY [ADP-RIBOSE] POLYMERASE"/>
    <property type="match status" value="1"/>
</dbReference>
<dbReference type="GO" id="GO:0005737">
    <property type="term" value="C:cytoplasm"/>
    <property type="evidence" value="ECO:0007669"/>
    <property type="project" value="TreeGrafter"/>
</dbReference>
<evidence type="ECO:0000256" key="6">
    <source>
        <dbReference type="ARBA" id="ARBA00024347"/>
    </source>
</evidence>
<dbReference type="InterPro" id="IPR057043">
    <property type="entry name" value="PARP14_KH_2"/>
</dbReference>
<dbReference type="Pfam" id="PF23249">
    <property type="entry name" value="KH_PARP14_3"/>
    <property type="match status" value="2"/>
</dbReference>
<dbReference type="Gene3D" id="3.40.220.10">
    <property type="entry name" value="Leucine Aminopeptidase, subunit E, domain 1"/>
    <property type="match status" value="6"/>
</dbReference>
<keyword evidence="2 7" id="KW-0328">Glycosyltransferase</keyword>
<dbReference type="PROSITE" id="PS51059">
    <property type="entry name" value="PARP_CATALYTIC"/>
    <property type="match status" value="1"/>
</dbReference>
<evidence type="ECO:0000259" key="10">
    <source>
        <dbReference type="PROSITE" id="PS51154"/>
    </source>
</evidence>
<evidence type="ECO:0000256" key="2">
    <source>
        <dbReference type="ARBA" id="ARBA00022676"/>
    </source>
</evidence>
<dbReference type="InterPro" id="IPR013761">
    <property type="entry name" value="SAM/pointed_sf"/>
</dbReference>
<dbReference type="SUPFAM" id="SSF56399">
    <property type="entry name" value="ADP-ribosylation"/>
    <property type="match status" value="1"/>
</dbReference>
<dbReference type="SUPFAM" id="SSF117839">
    <property type="entry name" value="WWE domain"/>
    <property type="match status" value="1"/>
</dbReference>
<keyword evidence="3 7" id="KW-0808">Transferase</keyword>
<dbReference type="Pfam" id="PF22005">
    <property type="entry name" value="WWE_1"/>
    <property type="match status" value="1"/>
</dbReference>
<evidence type="ECO:0000313" key="12">
    <source>
        <dbReference type="Proteomes" id="UP001187343"/>
    </source>
</evidence>
<reference evidence="11" key="1">
    <citation type="submission" date="2023-08" db="EMBL/GenBank/DDBJ databases">
        <title>Chromosome-level Genome Assembly of mud carp (Cirrhinus molitorella).</title>
        <authorList>
            <person name="Liu H."/>
        </authorList>
    </citation>
    <scope>NUCLEOTIDE SEQUENCE</scope>
    <source>
        <strain evidence="11">Prfri</strain>
        <tissue evidence="11">Muscle</tissue>
    </source>
</reference>
<keyword evidence="4 7" id="KW-0520">NAD</keyword>
<dbReference type="InterPro" id="IPR057044">
    <property type="entry name" value="PARP14_KH_1"/>
</dbReference>
<feature type="domain" description="Macro" evidence="10">
    <location>
        <begin position="3057"/>
        <end position="3233"/>
    </location>
</feature>
<dbReference type="Pfam" id="PF01661">
    <property type="entry name" value="Macro"/>
    <property type="match status" value="6"/>
</dbReference>
<feature type="domain" description="Macro" evidence="10">
    <location>
        <begin position="1266"/>
        <end position="1442"/>
    </location>
</feature>
<proteinExistence type="inferred from homology"/>
<dbReference type="CDD" id="cd02907">
    <property type="entry name" value="Macro_Af1521_BAL-like"/>
    <property type="match status" value="2"/>
</dbReference>
<dbReference type="GO" id="GO:1990404">
    <property type="term" value="F:NAD+-protein mono-ADP-ribosyltransferase activity"/>
    <property type="evidence" value="ECO:0007669"/>
    <property type="project" value="TreeGrafter"/>
</dbReference>
<dbReference type="InterPro" id="IPR057051">
    <property type="entry name" value="PARP14_RPM_1"/>
</dbReference>
<comment type="caution">
    <text evidence="11">The sequence shown here is derived from an EMBL/GenBank/DDBJ whole genome shotgun (WGS) entry which is preliminary data.</text>
</comment>
<feature type="region of interest" description="Disordered" evidence="8">
    <location>
        <begin position="973"/>
        <end position="1045"/>
    </location>
</feature>
<evidence type="ECO:0000256" key="3">
    <source>
        <dbReference type="ARBA" id="ARBA00022679"/>
    </source>
</evidence>
<dbReference type="InterPro" id="IPR057049">
    <property type="entry name" value="PARP14_KH_8"/>
</dbReference>
<evidence type="ECO:0000259" key="9">
    <source>
        <dbReference type="PROSITE" id="PS51059"/>
    </source>
</evidence>
<feature type="region of interest" description="Disordered" evidence="8">
    <location>
        <begin position="1236"/>
        <end position="1264"/>
    </location>
</feature>
<feature type="compositionally biased region" description="Basic residues" evidence="8">
    <location>
        <begin position="1031"/>
        <end position="1040"/>
    </location>
</feature>
<dbReference type="GO" id="GO:0003723">
    <property type="term" value="F:RNA binding"/>
    <property type="evidence" value="ECO:0007669"/>
    <property type="project" value="InterPro"/>
</dbReference>
<feature type="compositionally biased region" description="Polar residues" evidence="8">
    <location>
        <begin position="95"/>
        <end position="118"/>
    </location>
</feature>
<feature type="domain" description="PARP catalytic" evidence="9">
    <location>
        <begin position="1664"/>
        <end position="1872"/>
    </location>
</feature>
<comment type="similarity">
    <text evidence="6">Belongs to the ARTD/PARP family.</text>
</comment>
<dbReference type="Pfam" id="PF23248">
    <property type="entry name" value="KH_PARP14_2"/>
    <property type="match status" value="2"/>
</dbReference>
<protein>
    <recommendedName>
        <fullName evidence="7">Poly [ADP-ribose] polymerase</fullName>
        <shortName evidence="7">PARP</shortName>
        <ecNumber evidence="7">2.4.2.-</ecNumber>
    </recommendedName>
</protein>
<keyword evidence="5" id="KW-0539">Nucleus</keyword>
<evidence type="ECO:0000256" key="5">
    <source>
        <dbReference type="ARBA" id="ARBA00023242"/>
    </source>
</evidence>
<name>A0AA88TEK2_9TELE</name>
<dbReference type="Pfam" id="PF23252">
    <property type="entry name" value="KH_PARP14_5"/>
    <property type="match status" value="2"/>
</dbReference>
<dbReference type="GO" id="GO:0005634">
    <property type="term" value="C:nucleus"/>
    <property type="evidence" value="ECO:0007669"/>
    <property type="project" value="UniProtKB-SubCell"/>
</dbReference>
<dbReference type="Pfam" id="PF23222">
    <property type="entry name" value="RRM_PARP14_1"/>
    <property type="match status" value="2"/>
</dbReference>
<dbReference type="InterPro" id="IPR036612">
    <property type="entry name" value="KH_dom_type_1_sf"/>
</dbReference>
<dbReference type="Pfam" id="PF23253">
    <property type="entry name" value="KH_PARP14_6"/>
    <property type="match status" value="2"/>
</dbReference>
<dbReference type="SUPFAM" id="SSF52949">
    <property type="entry name" value="Macro domain-like"/>
    <property type="match status" value="6"/>
</dbReference>
<dbReference type="InterPro" id="IPR002589">
    <property type="entry name" value="Macro_dom"/>
</dbReference>
<dbReference type="InterPro" id="IPR057046">
    <property type="entry name" value="PARP14_KH_4"/>
</dbReference>
<dbReference type="InterPro" id="IPR037197">
    <property type="entry name" value="WWE_dom_sf"/>
</dbReference>
<dbReference type="Pfam" id="PF23251">
    <property type="entry name" value="KH_PARP14_4"/>
    <property type="match status" value="2"/>
</dbReference>
<evidence type="ECO:0000313" key="11">
    <source>
        <dbReference type="EMBL" id="KAK2871253.1"/>
    </source>
</evidence>
<dbReference type="InterPro" id="IPR057050">
    <property type="entry name" value="RRM_PARP14_2"/>
</dbReference>
<dbReference type="EMBL" id="JAUYZG010000023">
    <property type="protein sequence ID" value="KAK2871253.1"/>
    <property type="molecule type" value="Genomic_DNA"/>
</dbReference>
<dbReference type="InterPro" id="IPR012677">
    <property type="entry name" value="Nucleotide-bd_a/b_plait_sf"/>
</dbReference>
<dbReference type="Gene3D" id="1.10.150.50">
    <property type="entry name" value="Transcription Factor, Ets-1"/>
    <property type="match status" value="1"/>
</dbReference>
<evidence type="ECO:0000256" key="7">
    <source>
        <dbReference type="RuleBase" id="RU362114"/>
    </source>
</evidence>
<dbReference type="InterPro" id="IPR012317">
    <property type="entry name" value="Poly(ADP-ribose)pol_cat_dom"/>
</dbReference>
<keyword evidence="12" id="KW-1185">Reference proteome</keyword>
<dbReference type="InterPro" id="IPR052056">
    <property type="entry name" value="Mono-ARTD/PARP"/>
</dbReference>
<feature type="compositionally biased region" description="Basic residues" evidence="8">
    <location>
        <begin position="982"/>
        <end position="996"/>
    </location>
</feature>
<dbReference type="InterPro" id="IPR057047">
    <property type="entry name" value="PARP14_KH_5"/>
</dbReference>
<sequence length="3363" mass="377447">MDEYLYPISVEGVWLPEHAKSVKNKLQIYFQSKKKSQGGDCVVQYNDGSNLATILFKSPDIRDGVLSKAEHIITVDNQQIKLKVYKPSDVEEQTDITGQKTEQACGYQETNQSASQTDVDVKKPQETSAVVLENLPDDVKQDVLTLLVENISSLPENDFSMELIPELGKAVVTFKNPSAAEKFLVDSRTHEKFKQYNLRACALERSTCVRVENLPAEANNNKLLLELYFEKWGGPLEEVITIPSEQAAMVIFKEEEAKERVLKQDNNICDVPVKIYPYFKSLDTILYGGNRPHLKRPEPITFSVHPAIREFILKKGQISSIKDQMSSHFCQINMDKPEVLLSPDPALMNQKQEIIDDWSRNAFDVFKKMISNYTTSEWLVSRPLLFNVEANIKKVVKDQVFIDLDASEGVLTLTGMTHEIIGLKPIIEKFVERGTNQMEREKNSVTEYMEISPAMYSLLEQDGLKSVGSPHLHIDYNKKMSRLICSGLQTETLAFKNWVLEKKINMKQKSLQLYYYILEFLRSVDCDEMSRALFISHGIPAVYTIENKDVVVIGSTEKTLSEAEKRVKTVLISKSLNVEDQGVLQKTEWQDLKKQLENLFSTPKKLLINLSNKRDKVIVTGFKEPVMEVTKNLGQYIEKHTRIVEKVHVKSHAVVDFIKDRKSQDWQHLTQSNEVKVSFDSMRPWIKLSGERTFVQPAMTFFNGLADSLCTDTLIIKKAGAKKYFKEQGKMMLSVLLKEKRFVAVPQEDDMLEEEDDEFTEGSFEDFGQVFCEVQMPSGVIVTVKKADICKINVDAVVNAANEDLKHSGGVALALLQAAGPCLQQYCDEHTKINGRLKPGDAIITHAGRLPCKYVVHTVGPRFSDSDRHTTVQRLRYAVRESLNQALSKNCSSIAIPVISSGIFGCPLDLCTESIAKEVRRYIEYHNHRSSKITLTEIHLVDSNGSTVNAMAQAVRKEFAAYNPRWHTNYGQGYQGVGRGRGGGRGRGRGRGHGRGYVRDHSRGRGNYGQRIQEFNSSKGRGNGNFEGQAHWKRDRSHSRGRPDISEKLSVLETKITQNGLKIILSKGNIQDAHADVIVNTISKDLDLSKGAVSTALLQTAGHQLQSEIIRIANLNNVNYGEMLITNGYNLKCQKVFHVICPVWKGSEDKVITGIIRDCLLKADKWRMASVVLPVIGTGNLGFPKDLVAKIMLPEIQEFKPTNLREVTVIVHPSDWESVECFTSIFRHGIQRPITTEAHQHDMSKKNTSGKSSHTSELHGKVSSPSIGVHTMQLGQLTLRVSSGDITQEKTDAIVNSSNKTFSLKAGVSKAILDAAGVQVEQECLQIVGSSNKQQTEIVTSAGQLPCRNIIHIVGRNSPSEIKDVVLSVLKLCESRQITSVAFPALGTGQGGADPADVADAMVNAVVDFVKIKKPVHVRLVKFLIFQTKMVADFHQSMLRRSGEKAKKDESLFTKYKDFFEGENSKSPTNEEFVMVGEGIEPAVFQLCGETPEDLREARDMINSLIVQEHVTIPIHDPAIAHFTREDGETLNAMQRELTVSVRIEKKGQDSVITLEGLTRDVHTADSLIRDMIRKVERNETRRSEAFIIRNVVQWQYQENGHSFKTFDMLTNYDLEQAFQKRQHSVKIKINNDEYNADLDLKEATRGRLKIQLMRVELEVGAQSPLPSHWEDMKGQPVVLVKLIAGSKEYADVVKEFRRTNLTSNIIEIERVQNSALWKNYMIKKEELEVKNKHTNNEKLLFHGTGPDKTDQINHHGFNRSFSGMHGAMYGNGSYFAVDPHYSAQGYSKPDVNGYKRMYLVRVLVGDFTQGKRGLPVPPAKSSNSADLYNKGNWESGHAKSVLKKLQIYFQSKKKSQGGDCVLKYNDKSNSATILFKSSNIRDGVLSKAEHIITIDSQQIKLKVFKPSDVEKQASSTGPKIIQGCGYQDPNQSAYQSDADVKKPPESSAVVLENLPDDVKQDVLTLLMENISRLSENDFSIELISELGKAVVTFKDNNAAEKFLEDSKTHEKLKKNKLRAHALERSTSVRAENLPAEANNDTMLLELYFEKWGGPVEEVITIPSEQAAIITFKEEEAKERVLKQEHKICDIPVKIYPYFKSLDTILYGVNRQHLKLPEPATVSVHPAIREFILKKGQISSIEDQMSSHFCHINMDKPDILLSPDPALLNQKGVTRRHINDWSKNTTDAFQKIILNYTTSEWPVSHTLWSNVESDIRKVLKDQVFTDFNASEGVLTLAGMTHEIIGLKPIMGKFLEGATSQIERKKNCVTEYLEMSPAIHSLLKQGGLKTVSPHLHIDYNKNMNRLDLSGLHSEILAMKTWILEKKVNMKQKHLQIDQSIMEFLRSVDCDEMSRDLFTSQGIISVYTMENRDVVLIGSTERALNEAEMMINTVLTTKGLNVEDQSVLQMPEWHDLKKQLENSSSTSKKGYVFIILSKKRDKVTVTGFREPVIEVIENLGCFIEKHSRIEEEVHVKSHAAAEFIKEKKSQDWQHLTKSTEVKVSFDSKRPWIKMSGKRTFVQAAVTLFKKLADGLYTDTLIIKKAGVKKFFMDQGKMKLSMLLKEKRFVVVLQKDDMMDEEEDEFTEDIGQVSCEVRMPSGVTVTVRKADICKIIVDAVVNAANEDLKHIGGVALALLQAAGPCLQQYCDQYTKVNGPLKPGDAIITDAGRLSCKYVVHAVGPRFGDSDRHTTVQRLRRAVRESLNKASSKNCSSIAIPVISSGIFGCPLDLCTESIAKEVHEYIQNHNRRGPNSTLTEIHLVDNNGSTVKAMTQAVRKEFAAYDDKMSFPDQAKPHGYSNYRQEYHGHGHGNYSQINQQFEGWENFEGQPHSVSGGRSDKSEGLSVLETKTTQDGIKIILSKGNIQDAHADIIVNTISENLDLRKGAVSNALLQTAGHQLQSEVTRAARSKNVNYGEVLITDGYELKCQKVFHIVCPFWKQGSGHKVLVQIIRDCLKKAENWGMASVVFPAIGTGNLGFPKDLVASIMLRVVQEFKPTHLQEVTVIVHPSDKESVQCFTSVFRHGIQGQAHRYDEPKTNISGKSPQKSELVGKVLSPSRGVHFMQLGQVTLKVSSGDIIKEKTDAIVNSSNQTFSLKTGVSKAILDAAGVQVERECSQIVRSSNKQKKVIVTSAGRLPCRNIIHVTGHSSPSDIKDVVFSVLNLCESRQITSVTFPALGTGQGGVNPANIADAMVDAVVDFAKKKKPVHVKFVTFLIFQTNMVEVFHQSMLRRSGEKVEEDRNLFTRMKESPTYEEFVMVEEDIEPAVFQLCGETPKDLSEARDKINSMILWDHVTIPICDPAIAHFTREDGEMLNAMQRELAVSVRLEKKGQDSVITLEGLTKDVHIADSRVQDMIHKVEKGK</sequence>
<evidence type="ECO:0000256" key="8">
    <source>
        <dbReference type="SAM" id="MobiDB-lite"/>
    </source>
</evidence>
<organism evidence="11 12">
    <name type="scientific">Cirrhinus molitorella</name>
    <name type="common">mud carp</name>
    <dbReference type="NCBI Taxonomy" id="172907"/>
    <lineage>
        <taxon>Eukaryota</taxon>
        <taxon>Metazoa</taxon>
        <taxon>Chordata</taxon>
        <taxon>Craniata</taxon>
        <taxon>Vertebrata</taxon>
        <taxon>Euteleostomi</taxon>
        <taxon>Actinopterygii</taxon>
        <taxon>Neopterygii</taxon>
        <taxon>Teleostei</taxon>
        <taxon>Ostariophysi</taxon>
        <taxon>Cypriniformes</taxon>
        <taxon>Cyprinidae</taxon>
        <taxon>Labeoninae</taxon>
        <taxon>Labeonini</taxon>
        <taxon>Cirrhinus</taxon>
    </lineage>
</organism>
<feature type="region of interest" description="Disordered" evidence="8">
    <location>
        <begin position="94"/>
        <end position="120"/>
    </location>
</feature>
<dbReference type="PANTHER" id="PTHR14453">
    <property type="entry name" value="PARP/ZINC FINGER CCCH TYPE DOMAIN CONTAINING PROTEIN"/>
    <property type="match status" value="1"/>
</dbReference>
<dbReference type="EC" id="2.4.2.-" evidence="7"/>
<dbReference type="InterPro" id="IPR057048">
    <property type="entry name" value="PARP14_KH_6"/>
</dbReference>
<feature type="domain" description="Macro" evidence="10">
    <location>
        <begin position="769"/>
        <end position="959"/>
    </location>
</feature>
<dbReference type="GO" id="GO:0003950">
    <property type="term" value="F:NAD+ poly-ADP-ribosyltransferase activity"/>
    <property type="evidence" value="ECO:0007669"/>
    <property type="project" value="UniProtKB-UniRule"/>
</dbReference>
<dbReference type="Proteomes" id="UP001187343">
    <property type="component" value="Unassembled WGS sequence"/>
</dbReference>
<dbReference type="Gene3D" id="3.30.70.330">
    <property type="match status" value="3"/>
</dbReference>
<dbReference type="Pfam" id="PF23084">
    <property type="entry name" value="KH_PARP14_1"/>
    <property type="match status" value="2"/>
</dbReference>
<feature type="domain" description="Macro" evidence="10">
    <location>
        <begin position="1050"/>
        <end position="1230"/>
    </location>
</feature>
<dbReference type="InterPro" id="IPR043472">
    <property type="entry name" value="Macro_dom-like"/>
</dbReference>
<dbReference type="PROSITE" id="PS51154">
    <property type="entry name" value="MACRO"/>
    <property type="match status" value="6"/>
</dbReference>